<evidence type="ECO:0000313" key="4">
    <source>
        <dbReference type="WBParaSite" id="GPUH_0000582501-mRNA-1"/>
    </source>
</evidence>
<keyword evidence="1" id="KW-0812">Transmembrane</keyword>
<dbReference type="OrthoDB" id="2148490at2759"/>
<feature type="transmembrane region" description="Helical" evidence="1">
    <location>
        <begin position="9"/>
        <end position="28"/>
    </location>
</feature>
<keyword evidence="1" id="KW-1133">Transmembrane helix</keyword>
<evidence type="ECO:0000313" key="3">
    <source>
        <dbReference type="Proteomes" id="UP000271098"/>
    </source>
</evidence>
<gene>
    <name evidence="2" type="ORF">GPUH_LOCUS5817</name>
</gene>
<feature type="transmembrane region" description="Helical" evidence="1">
    <location>
        <begin position="48"/>
        <end position="73"/>
    </location>
</feature>
<sequence length="102" mass="11414">MDLTATDPYFAVPALSAAVIVGTLYMGYDPTGAASANKYVKAFKYIGIPAVVFFFSTRVPAVRFSSSFNIIFCSKKNLISQIKKISDMFFNEVDLFFYQNHQ</sequence>
<keyword evidence="1" id="KW-0472">Membrane</keyword>
<dbReference type="WBParaSite" id="GPUH_0000582501-mRNA-1">
    <property type="protein sequence ID" value="GPUH_0000582501-mRNA-1"/>
    <property type="gene ID" value="GPUH_0000582501"/>
</dbReference>
<evidence type="ECO:0000256" key="1">
    <source>
        <dbReference type="SAM" id="Phobius"/>
    </source>
</evidence>
<accession>A0A183DAS6</accession>
<name>A0A183DAS6_9BILA</name>
<proteinExistence type="predicted"/>
<organism evidence="4">
    <name type="scientific">Gongylonema pulchrum</name>
    <dbReference type="NCBI Taxonomy" id="637853"/>
    <lineage>
        <taxon>Eukaryota</taxon>
        <taxon>Metazoa</taxon>
        <taxon>Ecdysozoa</taxon>
        <taxon>Nematoda</taxon>
        <taxon>Chromadorea</taxon>
        <taxon>Rhabditida</taxon>
        <taxon>Spirurina</taxon>
        <taxon>Spiruromorpha</taxon>
        <taxon>Spiruroidea</taxon>
        <taxon>Gongylonematidae</taxon>
        <taxon>Gongylonema</taxon>
    </lineage>
</organism>
<reference evidence="2 3" key="2">
    <citation type="submission" date="2018-11" db="EMBL/GenBank/DDBJ databases">
        <authorList>
            <consortium name="Pathogen Informatics"/>
        </authorList>
    </citation>
    <scope>NUCLEOTIDE SEQUENCE [LARGE SCALE GENOMIC DNA]</scope>
</reference>
<protein>
    <submittedName>
        <fullName evidence="4">Amino acid permease</fullName>
    </submittedName>
</protein>
<keyword evidence="3" id="KW-1185">Reference proteome</keyword>
<dbReference type="EMBL" id="UYRT01012774">
    <property type="protein sequence ID" value="VDK52262.1"/>
    <property type="molecule type" value="Genomic_DNA"/>
</dbReference>
<reference evidence="4" key="1">
    <citation type="submission" date="2016-06" db="UniProtKB">
        <authorList>
            <consortium name="WormBaseParasite"/>
        </authorList>
    </citation>
    <scope>IDENTIFICATION</scope>
</reference>
<dbReference type="Proteomes" id="UP000271098">
    <property type="component" value="Unassembled WGS sequence"/>
</dbReference>
<evidence type="ECO:0000313" key="2">
    <source>
        <dbReference type="EMBL" id="VDK52262.1"/>
    </source>
</evidence>
<dbReference type="AlphaFoldDB" id="A0A183DAS6"/>